<protein>
    <submittedName>
        <fullName evidence="7">RNA polymerase subunit sigma</fullName>
    </submittedName>
</protein>
<keyword evidence="3" id="KW-0731">Sigma factor</keyword>
<dbReference type="GO" id="GO:0006352">
    <property type="term" value="P:DNA-templated transcription initiation"/>
    <property type="evidence" value="ECO:0007669"/>
    <property type="project" value="InterPro"/>
</dbReference>
<dbReference type="STRING" id="1267768.BV394_14225"/>
<dbReference type="SUPFAM" id="SSF88659">
    <property type="entry name" value="Sigma3 and sigma4 domains of RNA polymerase sigma factors"/>
    <property type="match status" value="1"/>
</dbReference>
<dbReference type="InterPro" id="IPR013325">
    <property type="entry name" value="RNA_pol_sigma_r2"/>
</dbReference>
<dbReference type="PANTHER" id="PTHR43133:SF62">
    <property type="entry name" value="RNA POLYMERASE SIGMA FACTOR SIGZ"/>
    <property type="match status" value="1"/>
</dbReference>
<keyword evidence="2" id="KW-0805">Transcription regulation</keyword>
<proteinExistence type="inferred from homology"/>
<evidence type="ECO:0000256" key="4">
    <source>
        <dbReference type="ARBA" id="ARBA00023163"/>
    </source>
</evidence>
<dbReference type="SUPFAM" id="SSF88946">
    <property type="entry name" value="Sigma2 domain of RNA polymerase sigma factors"/>
    <property type="match status" value="1"/>
</dbReference>
<dbReference type="InterPro" id="IPR013249">
    <property type="entry name" value="RNA_pol_sigma70_r4_t2"/>
</dbReference>
<keyword evidence="8" id="KW-1185">Reference proteome</keyword>
<evidence type="ECO:0000313" key="8">
    <source>
        <dbReference type="Proteomes" id="UP000187266"/>
    </source>
</evidence>
<evidence type="ECO:0000256" key="2">
    <source>
        <dbReference type="ARBA" id="ARBA00023015"/>
    </source>
</evidence>
<evidence type="ECO:0000259" key="5">
    <source>
        <dbReference type="Pfam" id="PF04542"/>
    </source>
</evidence>
<dbReference type="InterPro" id="IPR014284">
    <property type="entry name" value="RNA_pol_sigma-70_dom"/>
</dbReference>
<dbReference type="GO" id="GO:0003677">
    <property type="term" value="F:DNA binding"/>
    <property type="evidence" value="ECO:0007669"/>
    <property type="project" value="InterPro"/>
</dbReference>
<comment type="similarity">
    <text evidence="1">Belongs to the sigma-70 factor family. ECF subfamily.</text>
</comment>
<dbReference type="GO" id="GO:0016987">
    <property type="term" value="F:sigma factor activity"/>
    <property type="evidence" value="ECO:0007669"/>
    <property type="project" value="UniProtKB-KW"/>
</dbReference>
<dbReference type="Pfam" id="PF08281">
    <property type="entry name" value="Sigma70_r4_2"/>
    <property type="match status" value="1"/>
</dbReference>
<feature type="domain" description="RNA polymerase sigma-70 region 2" evidence="5">
    <location>
        <begin position="24"/>
        <end position="92"/>
    </location>
</feature>
<dbReference type="Proteomes" id="UP000187266">
    <property type="component" value="Chromosome"/>
</dbReference>
<keyword evidence="4" id="KW-0804">Transcription</keyword>
<evidence type="ECO:0000259" key="6">
    <source>
        <dbReference type="Pfam" id="PF08281"/>
    </source>
</evidence>
<dbReference type="InterPro" id="IPR036388">
    <property type="entry name" value="WH-like_DNA-bd_sf"/>
</dbReference>
<dbReference type="PANTHER" id="PTHR43133">
    <property type="entry name" value="RNA POLYMERASE ECF-TYPE SIGMA FACTO"/>
    <property type="match status" value="1"/>
</dbReference>
<dbReference type="InterPro" id="IPR013324">
    <property type="entry name" value="RNA_pol_sigma_r3/r4-like"/>
</dbReference>
<sequence>MELKALENLIARVALGDRSAFSSLYDATAPKLLGVCLRVLKQRSVAEDALQDAYVKIWKGADRYVSNGLSPMTWLITIARNCAIDRLRASRRDVGSEIDTVTETLAASGPSPEQSAIAGSEARRITSCLDELEATRGEAIRGAYLKGESYSDLAAKFDVPLNTMRTWLRRGLISLRECMER</sequence>
<dbReference type="EMBL" id="CP019124">
    <property type="protein sequence ID" value="APX90728.1"/>
    <property type="molecule type" value="Genomic_DNA"/>
</dbReference>
<evidence type="ECO:0000256" key="1">
    <source>
        <dbReference type="ARBA" id="ARBA00010641"/>
    </source>
</evidence>
<dbReference type="Gene3D" id="1.10.1740.10">
    <property type="match status" value="1"/>
</dbReference>
<feature type="domain" description="RNA polymerase sigma factor 70 region 4 type 2" evidence="6">
    <location>
        <begin position="123"/>
        <end position="172"/>
    </location>
</feature>
<gene>
    <name evidence="7" type="ORF">BV394_14225</name>
</gene>
<reference evidence="7 8" key="1">
    <citation type="submission" date="2017-01" db="EMBL/GenBank/DDBJ databases">
        <title>Genomic analysis of Xuhuaishuia manganoxidans DY6-4.</title>
        <authorList>
            <person name="Wang X."/>
        </authorList>
    </citation>
    <scope>NUCLEOTIDE SEQUENCE [LARGE SCALE GENOMIC DNA]</scope>
    <source>
        <strain evidence="7 8">DY6-4</strain>
    </source>
</reference>
<organism evidence="7 8">
    <name type="scientific">Brevirhabdus pacifica</name>
    <dbReference type="NCBI Taxonomy" id="1267768"/>
    <lineage>
        <taxon>Bacteria</taxon>
        <taxon>Pseudomonadati</taxon>
        <taxon>Pseudomonadota</taxon>
        <taxon>Alphaproteobacteria</taxon>
        <taxon>Rhodobacterales</taxon>
        <taxon>Paracoccaceae</taxon>
        <taxon>Brevirhabdus</taxon>
    </lineage>
</organism>
<name>A0A1U7DLH8_9RHOB</name>
<dbReference type="Pfam" id="PF04542">
    <property type="entry name" value="Sigma70_r2"/>
    <property type="match status" value="1"/>
</dbReference>
<dbReference type="NCBIfam" id="TIGR02937">
    <property type="entry name" value="sigma70-ECF"/>
    <property type="match status" value="1"/>
</dbReference>
<dbReference type="OrthoDB" id="9803470at2"/>
<accession>A0A1U7DLH8</accession>
<evidence type="ECO:0000256" key="3">
    <source>
        <dbReference type="ARBA" id="ARBA00023082"/>
    </source>
</evidence>
<evidence type="ECO:0000313" key="7">
    <source>
        <dbReference type="EMBL" id="APX90728.1"/>
    </source>
</evidence>
<dbReference type="Gene3D" id="1.10.10.10">
    <property type="entry name" value="Winged helix-like DNA-binding domain superfamily/Winged helix DNA-binding domain"/>
    <property type="match status" value="1"/>
</dbReference>
<dbReference type="InterPro" id="IPR039425">
    <property type="entry name" value="RNA_pol_sigma-70-like"/>
</dbReference>
<dbReference type="AlphaFoldDB" id="A0A1U7DLH8"/>
<dbReference type="InterPro" id="IPR007627">
    <property type="entry name" value="RNA_pol_sigma70_r2"/>
</dbReference>